<dbReference type="PANTHER" id="PTHR31900">
    <property type="entry name" value="F-BOX/RNI SUPERFAMILY PROTEIN-RELATED"/>
    <property type="match status" value="1"/>
</dbReference>
<accession>A0ABU6R498</accession>
<protein>
    <recommendedName>
        <fullName evidence="1">FBD domain-containing protein</fullName>
    </recommendedName>
</protein>
<organism evidence="2 3">
    <name type="scientific">Stylosanthes scabra</name>
    <dbReference type="NCBI Taxonomy" id="79078"/>
    <lineage>
        <taxon>Eukaryota</taxon>
        <taxon>Viridiplantae</taxon>
        <taxon>Streptophyta</taxon>
        <taxon>Embryophyta</taxon>
        <taxon>Tracheophyta</taxon>
        <taxon>Spermatophyta</taxon>
        <taxon>Magnoliopsida</taxon>
        <taxon>eudicotyledons</taxon>
        <taxon>Gunneridae</taxon>
        <taxon>Pentapetalae</taxon>
        <taxon>rosids</taxon>
        <taxon>fabids</taxon>
        <taxon>Fabales</taxon>
        <taxon>Fabaceae</taxon>
        <taxon>Papilionoideae</taxon>
        <taxon>50 kb inversion clade</taxon>
        <taxon>dalbergioids sensu lato</taxon>
        <taxon>Dalbergieae</taxon>
        <taxon>Pterocarpus clade</taxon>
        <taxon>Stylosanthes</taxon>
    </lineage>
</organism>
<dbReference type="EMBL" id="JASCZI010030222">
    <property type="protein sequence ID" value="MED6118893.1"/>
    <property type="molecule type" value="Genomic_DNA"/>
</dbReference>
<dbReference type="Pfam" id="PF08387">
    <property type="entry name" value="FBD"/>
    <property type="match status" value="1"/>
</dbReference>
<evidence type="ECO:0000313" key="3">
    <source>
        <dbReference type="Proteomes" id="UP001341840"/>
    </source>
</evidence>
<dbReference type="PANTHER" id="PTHR31900:SF34">
    <property type="entry name" value="EMB|CAB62440.1-RELATED"/>
    <property type="match status" value="1"/>
</dbReference>
<keyword evidence="3" id="KW-1185">Reference proteome</keyword>
<dbReference type="Gene3D" id="3.80.10.10">
    <property type="entry name" value="Ribonuclease Inhibitor"/>
    <property type="match status" value="1"/>
</dbReference>
<dbReference type="Proteomes" id="UP001341840">
    <property type="component" value="Unassembled WGS sequence"/>
</dbReference>
<gene>
    <name evidence="2" type="ORF">PIB30_006684</name>
</gene>
<name>A0ABU6R498_9FABA</name>
<sequence length="324" mass="37359">MDAITLPQGILTCPSLNSLVLKGYISLDYGLYLPSLKNLELDIHCVDPNKLLSGCPVLENLKLRLRNFDPEYNCYDYVPTIQMPRTLKSLTLLDLGDMYEEINHRVIETPSLEYLHITEGARNPGDSELHFSFGYFPNMLEAHVDISDELIEHVDWVVALLQALRETKLLTLARYTTKYLFIAPAFEFPEFRRMLNLEVDIPCFNTKFLLNFLHNCPVLEGLVIHTRQVTELPPEYNGPTPPTIVPKCVTSHLKSFEFRGYQDYADEREFIACVLQRGLVLKTMTIKRRFGFNLKTKDDIIRGLCAIPWGSTTCQLNFIERYPF</sequence>
<dbReference type="InterPro" id="IPR032675">
    <property type="entry name" value="LRR_dom_sf"/>
</dbReference>
<evidence type="ECO:0000313" key="2">
    <source>
        <dbReference type="EMBL" id="MED6118893.1"/>
    </source>
</evidence>
<dbReference type="SUPFAM" id="SSF52047">
    <property type="entry name" value="RNI-like"/>
    <property type="match status" value="1"/>
</dbReference>
<proteinExistence type="predicted"/>
<dbReference type="InterPro" id="IPR006566">
    <property type="entry name" value="FBD"/>
</dbReference>
<reference evidence="2 3" key="1">
    <citation type="journal article" date="2023" name="Plants (Basel)">
        <title>Bridging the Gap: Combining Genomics and Transcriptomics Approaches to Understand Stylosanthes scabra, an Orphan Legume from the Brazilian Caatinga.</title>
        <authorList>
            <person name="Ferreira-Neto J.R.C."/>
            <person name="da Silva M.D."/>
            <person name="Binneck E."/>
            <person name="de Melo N.F."/>
            <person name="da Silva R.H."/>
            <person name="de Melo A.L.T.M."/>
            <person name="Pandolfi V."/>
            <person name="Bustamante F.O."/>
            <person name="Brasileiro-Vidal A.C."/>
            <person name="Benko-Iseppon A.M."/>
        </authorList>
    </citation>
    <scope>NUCLEOTIDE SEQUENCE [LARGE SCALE GENOMIC DNA]</scope>
    <source>
        <tissue evidence="2">Leaves</tissue>
    </source>
</reference>
<comment type="caution">
    <text evidence="2">The sequence shown here is derived from an EMBL/GenBank/DDBJ whole genome shotgun (WGS) entry which is preliminary data.</text>
</comment>
<evidence type="ECO:0000259" key="1">
    <source>
        <dbReference type="SMART" id="SM00579"/>
    </source>
</evidence>
<feature type="domain" description="FBD" evidence="1">
    <location>
        <begin position="247"/>
        <end position="319"/>
    </location>
</feature>
<dbReference type="InterPro" id="IPR050232">
    <property type="entry name" value="FBL13/AtMIF1-like"/>
</dbReference>
<dbReference type="SMART" id="SM00579">
    <property type="entry name" value="FBD"/>
    <property type="match status" value="1"/>
</dbReference>